<protein>
    <submittedName>
        <fullName evidence="1">Uncharacterized protein</fullName>
    </submittedName>
</protein>
<accession>A0ACC2PHE0</accession>
<proteinExistence type="predicted"/>
<dbReference type="EMBL" id="CM056741">
    <property type="protein sequence ID" value="KAJ8682883.1"/>
    <property type="molecule type" value="Genomic_DNA"/>
</dbReference>
<name>A0ACC2PHE0_9HYME</name>
<sequence>MSVRYEYLQSRRLLIKYTHEYLRKMCDILGDPRLQEIIRNPPTNPPYDAVLVHFIQGYQCFTAIGHVWNVPVIGVVTAAMQPYNHRFIGNPLNLALVSKNLQTYKENMNFWGRLYNFIATHFVIFEYDYYASMQDEIIKKHLGQNIPHYTELEREVALLLTHSHPSLHGVQPKTPAHVEIGGIHIQERNSTIDLELKKLLDESENGFVFFSFGTITVLESLPKEVLERFFTTFRKIAPMRVIMKSKNATALPRNIPRNVFTYSWLPQQKILQHPNIKGFISHGGGLGSQEAVYFGVPMICVPFFADQFVNCDISLEKGYGVKLDIKTAQQADYDNAFAEILKNPRYRTSVKRLSMIYRDRSIKPKDEAVYWIEYVIRHGKQSLRSPAVDLKWWQIELFDVYALLVAIFVSMIILISLVVRKALSLVSLLRTHLLSQQSPKKTN</sequence>
<evidence type="ECO:0000313" key="1">
    <source>
        <dbReference type="EMBL" id="KAJ8682883.1"/>
    </source>
</evidence>
<comment type="caution">
    <text evidence="1">The sequence shown here is derived from an EMBL/GenBank/DDBJ whole genome shotgun (WGS) entry which is preliminary data.</text>
</comment>
<reference evidence="1" key="1">
    <citation type="submission" date="2023-04" db="EMBL/GenBank/DDBJ databases">
        <title>A chromosome-level genome assembly of the parasitoid wasp Eretmocerus hayati.</title>
        <authorList>
            <person name="Zhong Y."/>
            <person name="Liu S."/>
            <person name="Liu Y."/>
        </authorList>
    </citation>
    <scope>NUCLEOTIDE SEQUENCE</scope>
    <source>
        <strain evidence="1">ZJU_SS_LIU_2023</strain>
    </source>
</reference>
<dbReference type="Proteomes" id="UP001239111">
    <property type="component" value="Chromosome 1"/>
</dbReference>
<gene>
    <name evidence="1" type="ORF">QAD02_018675</name>
</gene>
<organism evidence="1 2">
    <name type="scientific">Eretmocerus hayati</name>
    <dbReference type="NCBI Taxonomy" id="131215"/>
    <lineage>
        <taxon>Eukaryota</taxon>
        <taxon>Metazoa</taxon>
        <taxon>Ecdysozoa</taxon>
        <taxon>Arthropoda</taxon>
        <taxon>Hexapoda</taxon>
        <taxon>Insecta</taxon>
        <taxon>Pterygota</taxon>
        <taxon>Neoptera</taxon>
        <taxon>Endopterygota</taxon>
        <taxon>Hymenoptera</taxon>
        <taxon>Apocrita</taxon>
        <taxon>Proctotrupomorpha</taxon>
        <taxon>Chalcidoidea</taxon>
        <taxon>Aphelinidae</taxon>
        <taxon>Aphelininae</taxon>
        <taxon>Eretmocerus</taxon>
    </lineage>
</organism>
<keyword evidence="2" id="KW-1185">Reference proteome</keyword>
<evidence type="ECO:0000313" key="2">
    <source>
        <dbReference type="Proteomes" id="UP001239111"/>
    </source>
</evidence>